<accession>A0A9W4U076</accession>
<feature type="compositionally biased region" description="Polar residues" evidence="1">
    <location>
        <begin position="26"/>
        <end position="35"/>
    </location>
</feature>
<sequence length="479" mass="54029">MLPKRAASTEPEVDCSSPKRARCTLPSPSASHSPSQRILYNTKYRLTHLQFSVRYQASSASCNHRQHESPEAVEPPQSQSFPTAPLYDRTTTDATFPAPTHLTRENLLLHEASYLPDMQSTPSSEASISVEPAKDIDRRQAAYGIFVHRGDIPEVLRKHIDEVVMDMRKEATPSAARLARNSRRARGMNEPQGKEMLARDLLFKTEIDDGEELIQVLPEVTFARHWLPAAPNKWVERQYGALEQPRPDHAVGYITQQDAYSMDPRSKAALERTEEDKIMRHALTSQLHFPFLTCQWKSQKSGEGHYHASLQGARDGAAIVRNLHDYYRSAQYVTSIVDTAHFSLTTDTDSAKLWVHWLENAEDRGTDYHMELISQAFLRPLTSRDTGMVDMRKMLRNILEYAVTVRLNKIKAAIASLPLPLPRMQSPKRGQSKKSMSSTDTMASSAALVGHPLTTAPRFDAQPSAPESFSPPHKRLREE</sequence>
<feature type="compositionally biased region" description="Low complexity" evidence="1">
    <location>
        <begin position="433"/>
        <end position="446"/>
    </location>
</feature>
<dbReference type="AlphaFoldDB" id="A0A9W4U076"/>
<dbReference type="PANTHER" id="PTHR42470">
    <property type="entry name" value="VAST DOMAIN-CONTAINING PROTEIN"/>
    <property type="match status" value="1"/>
</dbReference>
<feature type="region of interest" description="Disordered" evidence="1">
    <location>
        <begin position="1"/>
        <end position="35"/>
    </location>
</feature>
<dbReference type="EMBL" id="CAOQHR010000001">
    <property type="protein sequence ID" value="CAI6226698.1"/>
    <property type="molecule type" value="Genomic_DNA"/>
</dbReference>
<dbReference type="InterPro" id="IPR057684">
    <property type="entry name" value="DUF7924"/>
</dbReference>
<organism evidence="3 4">
    <name type="scientific">Periconia digitata</name>
    <dbReference type="NCBI Taxonomy" id="1303443"/>
    <lineage>
        <taxon>Eukaryota</taxon>
        <taxon>Fungi</taxon>
        <taxon>Dikarya</taxon>
        <taxon>Ascomycota</taxon>
        <taxon>Pezizomycotina</taxon>
        <taxon>Dothideomycetes</taxon>
        <taxon>Pleosporomycetidae</taxon>
        <taxon>Pleosporales</taxon>
        <taxon>Massarineae</taxon>
        <taxon>Periconiaceae</taxon>
        <taxon>Periconia</taxon>
    </lineage>
</organism>
<dbReference type="OrthoDB" id="5426775at2759"/>
<evidence type="ECO:0000313" key="3">
    <source>
        <dbReference type="EMBL" id="CAI6226698.1"/>
    </source>
</evidence>
<evidence type="ECO:0000259" key="2">
    <source>
        <dbReference type="Pfam" id="PF25545"/>
    </source>
</evidence>
<dbReference type="Pfam" id="PF25545">
    <property type="entry name" value="DUF7924"/>
    <property type="match status" value="1"/>
</dbReference>
<gene>
    <name evidence="3" type="ORF">PDIGIT_LOCUS54</name>
</gene>
<feature type="region of interest" description="Disordered" evidence="1">
    <location>
        <begin position="421"/>
        <end position="479"/>
    </location>
</feature>
<dbReference type="Proteomes" id="UP001152607">
    <property type="component" value="Unassembled WGS sequence"/>
</dbReference>
<comment type="caution">
    <text evidence="3">The sequence shown here is derived from an EMBL/GenBank/DDBJ whole genome shotgun (WGS) entry which is preliminary data.</text>
</comment>
<feature type="domain" description="DUF7924" evidence="2">
    <location>
        <begin position="223"/>
        <end position="414"/>
    </location>
</feature>
<dbReference type="PANTHER" id="PTHR42470:SF1">
    <property type="entry name" value="VAST DOMAIN-CONTAINING PROTEIN"/>
    <property type="match status" value="1"/>
</dbReference>
<keyword evidence="4" id="KW-1185">Reference proteome</keyword>
<evidence type="ECO:0000313" key="4">
    <source>
        <dbReference type="Proteomes" id="UP001152607"/>
    </source>
</evidence>
<evidence type="ECO:0000256" key="1">
    <source>
        <dbReference type="SAM" id="MobiDB-lite"/>
    </source>
</evidence>
<proteinExistence type="predicted"/>
<name>A0A9W4U076_9PLEO</name>
<protein>
    <recommendedName>
        <fullName evidence="2">DUF7924 domain-containing protein</fullName>
    </recommendedName>
</protein>
<reference evidence="3" key="1">
    <citation type="submission" date="2023-01" db="EMBL/GenBank/DDBJ databases">
        <authorList>
            <person name="Van Ghelder C."/>
            <person name="Rancurel C."/>
        </authorList>
    </citation>
    <scope>NUCLEOTIDE SEQUENCE</scope>
    <source>
        <strain evidence="3">CNCM I-4278</strain>
    </source>
</reference>
<feature type="region of interest" description="Disordered" evidence="1">
    <location>
        <begin position="61"/>
        <end position="80"/>
    </location>
</feature>